<sequence length="325" mass="35293">MVSDYRNWPELVAQQLNGKSLCSRFSLEGTGASIAWAPKNAGCASYAINDVRRAPLTNVPASLDADDGNSIVGQLQRAAAEGWDSRDFLLVGAGYSQVLDGRTTLSVISGMGAASEPTVIANLITRLERLLGTSALNTRLPSSQRTLDTVVDLYMTAQAERLADAIDRYALQKGVTRVVVLNAIPAYLLVPNDPAWLPRLDKWTRSFNTALAQRFANHEKVRIVDAHQALKDQMAQPQQHGYANVTTPACASIQSATPCSAEALTALPAPADSTDKSSNWWKSYMVWQWVDSSSDFTTSLHRVSQRTQDSLAALVMAEIAKAGWK</sequence>
<name>A0A7H0HCE3_9BURK</name>
<evidence type="ECO:0000313" key="2">
    <source>
        <dbReference type="Proteomes" id="UP000516057"/>
    </source>
</evidence>
<dbReference type="Gene3D" id="3.40.50.1110">
    <property type="entry name" value="SGNH hydrolase"/>
    <property type="match status" value="1"/>
</dbReference>
<dbReference type="AlphaFoldDB" id="A0A7H0HCE3"/>
<evidence type="ECO:0000313" key="1">
    <source>
        <dbReference type="EMBL" id="QNP58209.1"/>
    </source>
</evidence>
<proteinExistence type="predicted"/>
<dbReference type="Proteomes" id="UP000516057">
    <property type="component" value="Chromosome"/>
</dbReference>
<protein>
    <recommendedName>
        <fullName evidence="3">SGNH/GDSL hydrolase family protein</fullName>
    </recommendedName>
</protein>
<accession>A0A7H0HCE3</accession>
<dbReference type="InterPro" id="IPR036514">
    <property type="entry name" value="SGNH_hydro_sf"/>
</dbReference>
<dbReference type="EMBL" id="CP060790">
    <property type="protein sequence ID" value="QNP58209.1"/>
    <property type="molecule type" value="Genomic_DNA"/>
</dbReference>
<reference evidence="1 2" key="1">
    <citation type="submission" date="2020-08" db="EMBL/GenBank/DDBJ databases">
        <title>Genome sequence of Acidovorax monticola KACC 19171T.</title>
        <authorList>
            <person name="Hyun D.-W."/>
            <person name="Bae J.-W."/>
        </authorList>
    </citation>
    <scope>NUCLEOTIDE SEQUENCE [LARGE SCALE GENOMIC DNA]</scope>
    <source>
        <strain evidence="1 2">KACC 19171</strain>
    </source>
</reference>
<dbReference type="GO" id="GO:0016788">
    <property type="term" value="F:hydrolase activity, acting on ester bonds"/>
    <property type="evidence" value="ECO:0007669"/>
    <property type="project" value="UniProtKB-ARBA"/>
</dbReference>
<evidence type="ECO:0008006" key="3">
    <source>
        <dbReference type="Google" id="ProtNLM"/>
    </source>
</evidence>
<dbReference type="KEGG" id="amon:H9L24_14130"/>
<keyword evidence="2" id="KW-1185">Reference proteome</keyword>
<gene>
    <name evidence="1" type="ORF">H9L24_14130</name>
</gene>
<organism evidence="1 2">
    <name type="scientific">Paenacidovorax monticola</name>
    <dbReference type="NCBI Taxonomy" id="1926868"/>
    <lineage>
        <taxon>Bacteria</taxon>
        <taxon>Pseudomonadati</taxon>
        <taxon>Pseudomonadota</taxon>
        <taxon>Betaproteobacteria</taxon>
        <taxon>Burkholderiales</taxon>
        <taxon>Comamonadaceae</taxon>
        <taxon>Paenacidovorax</taxon>
    </lineage>
</organism>
<dbReference type="RefSeq" id="WP_187735202.1">
    <property type="nucleotide sequence ID" value="NZ_CP060790.1"/>
</dbReference>